<gene>
    <name evidence="5" type="ORF">Q5P01_015231</name>
</gene>
<dbReference type="GO" id="GO:0005886">
    <property type="term" value="C:plasma membrane"/>
    <property type="evidence" value="ECO:0007669"/>
    <property type="project" value="TreeGrafter"/>
</dbReference>
<evidence type="ECO:0000256" key="2">
    <source>
        <dbReference type="SAM" id="MobiDB-lite"/>
    </source>
</evidence>
<protein>
    <recommendedName>
        <fullName evidence="7">Arrestin C-terminal-like domain-containing protein</fullName>
    </recommendedName>
</protein>
<evidence type="ECO:0008006" key="7">
    <source>
        <dbReference type="Google" id="ProtNLM"/>
    </source>
</evidence>
<feature type="domain" description="Arrestin-like N-terminal" evidence="3">
    <location>
        <begin position="15"/>
        <end position="140"/>
    </location>
</feature>
<dbReference type="EMBL" id="JAUPFM010000011">
    <property type="protein sequence ID" value="KAK2838019.1"/>
    <property type="molecule type" value="Genomic_DNA"/>
</dbReference>
<dbReference type="InterPro" id="IPR011021">
    <property type="entry name" value="Arrestin-like_N"/>
</dbReference>
<dbReference type="AlphaFoldDB" id="A0AA88MI40"/>
<dbReference type="GO" id="GO:0005737">
    <property type="term" value="C:cytoplasm"/>
    <property type="evidence" value="ECO:0007669"/>
    <property type="project" value="TreeGrafter"/>
</dbReference>
<comment type="similarity">
    <text evidence="1">Belongs to the arrestin family.</text>
</comment>
<dbReference type="Proteomes" id="UP001187415">
    <property type="component" value="Unassembled WGS sequence"/>
</dbReference>
<dbReference type="InterPro" id="IPR050357">
    <property type="entry name" value="Arrestin_domain-protein"/>
</dbReference>
<comment type="caution">
    <text evidence="5">The sequence shown here is derived from an EMBL/GenBank/DDBJ whole genome shotgun (WGS) entry which is preliminary data.</text>
</comment>
<organism evidence="5 6">
    <name type="scientific">Channa striata</name>
    <name type="common">Snakehead murrel</name>
    <name type="synonym">Ophicephalus striatus</name>
    <dbReference type="NCBI Taxonomy" id="64152"/>
    <lineage>
        <taxon>Eukaryota</taxon>
        <taxon>Metazoa</taxon>
        <taxon>Chordata</taxon>
        <taxon>Craniata</taxon>
        <taxon>Vertebrata</taxon>
        <taxon>Euteleostomi</taxon>
        <taxon>Actinopterygii</taxon>
        <taxon>Neopterygii</taxon>
        <taxon>Teleostei</taxon>
        <taxon>Neoteleostei</taxon>
        <taxon>Acanthomorphata</taxon>
        <taxon>Anabantaria</taxon>
        <taxon>Anabantiformes</taxon>
        <taxon>Channoidei</taxon>
        <taxon>Channidae</taxon>
        <taxon>Channa</taxon>
    </lineage>
</organism>
<feature type="compositionally biased region" description="Polar residues" evidence="2">
    <location>
        <begin position="328"/>
        <end position="342"/>
    </location>
</feature>
<dbReference type="PANTHER" id="PTHR11188">
    <property type="entry name" value="ARRESTIN DOMAIN CONTAINING PROTEIN"/>
    <property type="match status" value="1"/>
</dbReference>
<dbReference type="InterPro" id="IPR014752">
    <property type="entry name" value="Arrestin-like_C"/>
</dbReference>
<dbReference type="SUPFAM" id="SSF81296">
    <property type="entry name" value="E set domains"/>
    <property type="match status" value="2"/>
</dbReference>
<dbReference type="Gene3D" id="2.60.40.640">
    <property type="match status" value="2"/>
</dbReference>
<accession>A0AA88MI40</accession>
<dbReference type="GO" id="GO:0007399">
    <property type="term" value="P:nervous system development"/>
    <property type="evidence" value="ECO:0007669"/>
    <property type="project" value="UniProtKB-ARBA"/>
</dbReference>
<evidence type="ECO:0000313" key="5">
    <source>
        <dbReference type="EMBL" id="KAK2838019.1"/>
    </source>
</evidence>
<evidence type="ECO:0000259" key="3">
    <source>
        <dbReference type="Pfam" id="PF00339"/>
    </source>
</evidence>
<feature type="compositionally biased region" description="Low complexity" evidence="2">
    <location>
        <begin position="303"/>
        <end position="312"/>
    </location>
</feature>
<evidence type="ECO:0000313" key="6">
    <source>
        <dbReference type="Proteomes" id="UP001187415"/>
    </source>
</evidence>
<feature type="domain" description="Arrestin C-terminal-like" evidence="4">
    <location>
        <begin position="187"/>
        <end position="285"/>
    </location>
</feature>
<feature type="region of interest" description="Disordered" evidence="2">
    <location>
        <begin position="303"/>
        <end position="342"/>
    </location>
</feature>
<proteinExistence type="inferred from homology"/>
<dbReference type="InterPro" id="IPR011022">
    <property type="entry name" value="Arrestin_C-like"/>
</dbReference>
<sequence length="342" mass="38085">MSPIWNFTLTYEALNEEGTFSEGDALCGTVTFTLTKDTKVKNVVKAKGDVDVHWKGEGASSTAHRRYFTVKEYVLGEDGQGTVLPKGHHNFRFTLQIPDGDMPSSFTGLHGKIVYMLEAKLSRSWRSLSTVQKEIKFVSKSILQPEKLRRLQSTSVTKKTGFLFIGKVQMSATVSRRYCSPVFYCFIIHELTQVMCYEVFPWERAHIQMLRFDTTNSAKTTLNKVVGETLKQNSEETVSCQIMIPRDATYTLKNCDIISVDYFLKVNLDIPFAIGPVAMFPLVVIPSSLAALQPDGALGPHPAGAVGAPAAPRLFQHGEEPPSYMSLFPTSQDNQQQQGTKV</sequence>
<dbReference type="PANTHER" id="PTHR11188:SF135">
    <property type="entry name" value="ARRESTIN DOMAIN CONTAINING 3-LIKE-RELATED"/>
    <property type="match status" value="1"/>
</dbReference>
<dbReference type="InterPro" id="IPR014756">
    <property type="entry name" value="Ig_E-set"/>
</dbReference>
<name>A0AA88MI40_CHASR</name>
<dbReference type="Pfam" id="PF00339">
    <property type="entry name" value="Arrestin_N"/>
    <property type="match status" value="1"/>
</dbReference>
<dbReference type="GO" id="GO:0015031">
    <property type="term" value="P:protein transport"/>
    <property type="evidence" value="ECO:0007669"/>
    <property type="project" value="TreeGrafter"/>
</dbReference>
<evidence type="ECO:0000259" key="4">
    <source>
        <dbReference type="Pfam" id="PF02752"/>
    </source>
</evidence>
<reference evidence="5" key="1">
    <citation type="submission" date="2023-07" db="EMBL/GenBank/DDBJ databases">
        <title>Chromosome-level Genome Assembly of Striped Snakehead (Channa striata).</title>
        <authorList>
            <person name="Liu H."/>
        </authorList>
    </citation>
    <scope>NUCLEOTIDE SEQUENCE</scope>
    <source>
        <strain evidence="5">Gz</strain>
        <tissue evidence="5">Muscle</tissue>
    </source>
</reference>
<evidence type="ECO:0000256" key="1">
    <source>
        <dbReference type="ARBA" id="ARBA00005298"/>
    </source>
</evidence>
<keyword evidence="6" id="KW-1185">Reference proteome</keyword>
<dbReference type="Pfam" id="PF02752">
    <property type="entry name" value="Arrestin_C"/>
    <property type="match status" value="1"/>
</dbReference>